<evidence type="ECO:0000313" key="2">
    <source>
        <dbReference type="EMBL" id="SVA21270.1"/>
    </source>
</evidence>
<dbReference type="GO" id="GO:0046872">
    <property type="term" value="F:metal ion binding"/>
    <property type="evidence" value="ECO:0007669"/>
    <property type="project" value="UniProtKB-KW"/>
</dbReference>
<dbReference type="GO" id="GO:0035596">
    <property type="term" value="F:methylthiotransferase activity"/>
    <property type="evidence" value="ECO:0007669"/>
    <property type="project" value="InterPro"/>
</dbReference>
<accession>A0A381TZ50</accession>
<dbReference type="InterPro" id="IPR038135">
    <property type="entry name" value="Methylthiotransferase_N_sf"/>
</dbReference>
<dbReference type="Pfam" id="PF00919">
    <property type="entry name" value="UPF0004"/>
    <property type="match status" value="1"/>
</dbReference>
<name>A0A381TZ50_9ZZZZ</name>
<evidence type="ECO:0000259" key="1">
    <source>
        <dbReference type="PROSITE" id="PS51449"/>
    </source>
</evidence>
<dbReference type="Gene3D" id="3.40.50.12160">
    <property type="entry name" value="Methylthiotransferase, N-terminal domain"/>
    <property type="match status" value="1"/>
</dbReference>
<dbReference type="AlphaFoldDB" id="A0A381TZ50"/>
<gene>
    <name evidence="2" type="ORF">METZ01_LOCUS74124</name>
</gene>
<reference evidence="2" key="1">
    <citation type="submission" date="2018-05" db="EMBL/GenBank/DDBJ databases">
        <authorList>
            <person name="Lanie J.A."/>
            <person name="Ng W.-L."/>
            <person name="Kazmierczak K.M."/>
            <person name="Andrzejewski T.M."/>
            <person name="Davidsen T.M."/>
            <person name="Wayne K.J."/>
            <person name="Tettelin H."/>
            <person name="Glass J.I."/>
            <person name="Rusch D."/>
            <person name="Podicherti R."/>
            <person name="Tsui H.-C.T."/>
            <person name="Winkler M.E."/>
        </authorList>
    </citation>
    <scope>NUCLEOTIDE SEQUENCE</scope>
</reference>
<proteinExistence type="predicted"/>
<dbReference type="PROSITE" id="PS51449">
    <property type="entry name" value="MTTASE_N"/>
    <property type="match status" value="1"/>
</dbReference>
<feature type="domain" description="MTTase N-terminal" evidence="1">
    <location>
        <begin position="3"/>
        <end position="30"/>
    </location>
</feature>
<dbReference type="EMBL" id="UINC01005428">
    <property type="protein sequence ID" value="SVA21270.1"/>
    <property type="molecule type" value="Genomic_DNA"/>
</dbReference>
<protein>
    <recommendedName>
        <fullName evidence="1">MTTase N-terminal domain-containing protein</fullName>
    </recommendedName>
</protein>
<feature type="non-terminal residue" evidence="2">
    <location>
        <position position="30"/>
    </location>
</feature>
<sequence length="30" mass="3450">MTGKLFIKTFGCQMNEYDSSRIADLLNESH</sequence>
<dbReference type="InterPro" id="IPR013848">
    <property type="entry name" value="Methylthiotransferase_N"/>
</dbReference>
<organism evidence="2">
    <name type="scientific">marine metagenome</name>
    <dbReference type="NCBI Taxonomy" id="408172"/>
    <lineage>
        <taxon>unclassified sequences</taxon>
        <taxon>metagenomes</taxon>
        <taxon>ecological metagenomes</taxon>
    </lineage>
</organism>
<dbReference type="GO" id="GO:0051539">
    <property type="term" value="F:4 iron, 4 sulfur cluster binding"/>
    <property type="evidence" value="ECO:0007669"/>
    <property type="project" value="UniProtKB-KW"/>
</dbReference>